<keyword evidence="3" id="KW-1185">Reference proteome</keyword>
<evidence type="ECO:0000256" key="1">
    <source>
        <dbReference type="SAM" id="MobiDB-lite"/>
    </source>
</evidence>
<dbReference type="AlphaFoldDB" id="A0A4R2L5X1"/>
<organism evidence="2 3">
    <name type="scientific">Marinisporobacter balticus</name>
    <dbReference type="NCBI Taxonomy" id="2018667"/>
    <lineage>
        <taxon>Bacteria</taxon>
        <taxon>Bacillati</taxon>
        <taxon>Bacillota</taxon>
        <taxon>Clostridia</taxon>
        <taxon>Peptostreptococcales</taxon>
        <taxon>Thermotaleaceae</taxon>
        <taxon>Marinisporobacter</taxon>
    </lineage>
</organism>
<evidence type="ECO:0000313" key="3">
    <source>
        <dbReference type="Proteomes" id="UP000294919"/>
    </source>
</evidence>
<dbReference type="RefSeq" id="WP_132243718.1">
    <property type="nucleotide sequence ID" value="NZ_SLWV01000005.1"/>
</dbReference>
<dbReference type="Proteomes" id="UP000294919">
    <property type="component" value="Unassembled WGS sequence"/>
</dbReference>
<feature type="compositionally biased region" description="Basic and acidic residues" evidence="1">
    <location>
        <begin position="25"/>
        <end position="42"/>
    </location>
</feature>
<sequence length="321" mass="36852">MKKLLVVILTVAIIFSGCTTQESEQNEKESQESTPVVKEDPQITNEQAEKIMLEYNELLTKGKPYEVLELMDQSIGKLSEEDANEMILELEKVQKQYMAEYTDALFENDYEKQSQLHKIFGSKFNKDKVESIEDENLKSLVVEILKGGYQFVSLEGDFYPTINYQYLKRYIPYLSNDLKDYIDLAAIESTELTFSDGAVAISWDALANRALKAEAYLSKYPEGAMRKEVGELYTMYIGAYINPMYDFETHKLDNTFIDSYKKLISQGEGTVTAEITKEYLIFIEKNDYAESDLVRDESNRLYKKALENLNLGEGSADYNAQ</sequence>
<evidence type="ECO:0008006" key="4">
    <source>
        <dbReference type="Google" id="ProtNLM"/>
    </source>
</evidence>
<dbReference type="PROSITE" id="PS51257">
    <property type="entry name" value="PROKAR_LIPOPROTEIN"/>
    <property type="match status" value="1"/>
</dbReference>
<feature type="region of interest" description="Disordered" evidence="1">
    <location>
        <begin position="21"/>
        <end position="42"/>
    </location>
</feature>
<proteinExistence type="predicted"/>
<comment type="caution">
    <text evidence="2">The sequence shown here is derived from an EMBL/GenBank/DDBJ whole genome shotgun (WGS) entry which is preliminary data.</text>
</comment>
<name>A0A4R2L5X1_9FIRM</name>
<accession>A0A4R2L5X1</accession>
<gene>
    <name evidence="2" type="ORF">EV214_105137</name>
</gene>
<evidence type="ECO:0000313" key="2">
    <source>
        <dbReference type="EMBL" id="TCO78038.1"/>
    </source>
</evidence>
<protein>
    <recommendedName>
        <fullName evidence="4">Lipoprotein</fullName>
    </recommendedName>
</protein>
<dbReference type="OrthoDB" id="1707591at2"/>
<reference evidence="2 3" key="1">
    <citation type="submission" date="2019-03" db="EMBL/GenBank/DDBJ databases">
        <title>Genomic Encyclopedia of Type Strains, Phase IV (KMG-IV): sequencing the most valuable type-strain genomes for metagenomic binning, comparative biology and taxonomic classification.</title>
        <authorList>
            <person name="Goeker M."/>
        </authorList>
    </citation>
    <scope>NUCLEOTIDE SEQUENCE [LARGE SCALE GENOMIC DNA]</scope>
    <source>
        <strain evidence="2 3">DSM 102940</strain>
    </source>
</reference>
<dbReference type="EMBL" id="SLWV01000005">
    <property type="protein sequence ID" value="TCO78038.1"/>
    <property type="molecule type" value="Genomic_DNA"/>
</dbReference>